<gene>
    <name evidence="1" type="ORF">WP2W18E01_15300</name>
</gene>
<organism evidence="1 2">
    <name type="scientific">Aeromonas caviae</name>
    <name type="common">Aeromonas punctata</name>
    <dbReference type="NCBI Taxonomy" id="648"/>
    <lineage>
        <taxon>Bacteria</taxon>
        <taxon>Pseudomonadati</taxon>
        <taxon>Pseudomonadota</taxon>
        <taxon>Gammaproteobacteria</taxon>
        <taxon>Aeromonadales</taxon>
        <taxon>Aeromonadaceae</taxon>
        <taxon>Aeromonas</taxon>
    </lineage>
</organism>
<protein>
    <submittedName>
        <fullName evidence="1">Restriction endonuclease</fullName>
    </submittedName>
</protein>
<dbReference type="GO" id="GO:0004519">
    <property type="term" value="F:endonuclease activity"/>
    <property type="evidence" value="ECO:0007669"/>
    <property type="project" value="UniProtKB-KW"/>
</dbReference>
<dbReference type="AlphaFoldDB" id="A0A6S4T2I0"/>
<evidence type="ECO:0000313" key="1">
    <source>
        <dbReference type="EMBL" id="BBQ29948.1"/>
    </source>
</evidence>
<proteinExistence type="predicted"/>
<accession>A0A6S4T2I0</accession>
<keyword evidence="1" id="KW-0378">Hydrolase</keyword>
<evidence type="ECO:0000313" key="2">
    <source>
        <dbReference type="Proteomes" id="UP000515756"/>
    </source>
</evidence>
<keyword evidence="1" id="KW-0540">Nuclease</keyword>
<sequence length="442" mass="51461">MKAPITVREYDRLVVRDNCVPVQAHPDIDQVDFDWLCQLSQRYKVTHAPALIQVEDSRTLQLDNYVGVIETPTGQVIEILPKTASEGDPPEHGRELIRRMLERALDLPPRETAEASLERFDMPLNEWVIARFLAELDQLVKRGVRSDYQRLEATEPFLRGQLDVARQMRQPPGRGHHFALRYDLFLPDRAENRLLKRALETVANATQHPDNWRLAQELRHLLVDVPASRDVEGDFRLWRHDRLMAHYQGVRPWCELILYRAMPSALNGEWRGISLLFPMEKLFERYVESCLREQLLPDANLKAQVASQYLCTQQGKQMFRLQPDLLLQHGNKRWVMDVKWKRLDSSDRDGKYGISQGDLYQLFAYGHKYLTEQDYGHLVLIYPSWSQLKVPLEPFCYDARLTLWVLPFDLAASSSHRLILPCQPRADSACELRLPLRPTEPA</sequence>
<dbReference type="PANTHER" id="PTHR38733">
    <property type="entry name" value="PROTEIN MCRC"/>
    <property type="match status" value="1"/>
</dbReference>
<dbReference type="PANTHER" id="PTHR38733:SF1">
    <property type="entry name" value="TYPE IV METHYL-DIRECTED RESTRICTION ENZYME ECOKMCRBC"/>
    <property type="match status" value="1"/>
</dbReference>
<dbReference type="Proteomes" id="UP000515756">
    <property type="component" value="Chromosome"/>
</dbReference>
<keyword evidence="1" id="KW-0255">Endonuclease</keyword>
<dbReference type="EMBL" id="AP021927">
    <property type="protein sequence ID" value="BBQ29948.1"/>
    <property type="molecule type" value="Genomic_DNA"/>
</dbReference>
<reference evidence="1 2" key="1">
    <citation type="submission" date="2019-12" db="EMBL/GenBank/DDBJ databases">
        <title>complete genome sequences of Aeromonas caviae str. WP2-W18-ESBL-01 isolated from wastewater treatment plant effluent.</title>
        <authorList>
            <person name="Sekizuka T."/>
            <person name="Itokawa K."/>
            <person name="Yatsu K."/>
            <person name="Inamine Y."/>
            <person name="Kuroda M."/>
        </authorList>
    </citation>
    <scope>NUCLEOTIDE SEQUENCE [LARGE SCALE GENOMIC DNA]</scope>
    <source>
        <strain evidence="1 2">WP2-W18-ESBL-01</strain>
    </source>
</reference>
<dbReference type="REBASE" id="410981">
    <property type="entry name" value="AcaWP2McrBCP"/>
</dbReference>
<dbReference type="InterPro" id="IPR019292">
    <property type="entry name" value="McrC"/>
</dbReference>
<name>A0A6S4T2I0_AERCA</name>
<dbReference type="Pfam" id="PF10117">
    <property type="entry name" value="McrBC"/>
    <property type="match status" value="1"/>
</dbReference>